<proteinExistence type="predicted"/>
<accession>A0A183SBL7</accession>
<dbReference type="Proteomes" id="UP000275846">
    <property type="component" value="Unassembled WGS sequence"/>
</dbReference>
<dbReference type="AlphaFoldDB" id="A0A183SBL7"/>
<dbReference type="WBParaSite" id="SSLN_0000167701-mRNA-1">
    <property type="protein sequence ID" value="SSLN_0000167701-mRNA-1"/>
    <property type="gene ID" value="SSLN_0000167701"/>
</dbReference>
<reference evidence="3" key="1">
    <citation type="submission" date="2016-06" db="UniProtKB">
        <authorList>
            <consortium name="WormBaseParasite"/>
        </authorList>
    </citation>
    <scope>IDENTIFICATION</scope>
</reference>
<dbReference type="EMBL" id="UYSU01004529">
    <property type="protein sequence ID" value="VDL88000.1"/>
    <property type="molecule type" value="Genomic_DNA"/>
</dbReference>
<reference evidence="1 2" key="2">
    <citation type="submission" date="2018-11" db="EMBL/GenBank/DDBJ databases">
        <authorList>
            <consortium name="Pathogen Informatics"/>
        </authorList>
    </citation>
    <scope>NUCLEOTIDE SEQUENCE [LARGE SCALE GENOMIC DNA]</scope>
    <source>
        <strain evidence="1 2">NST_G2</strain>
    </source>
</reference>
<organism evidence="3">
    <name type="scientific">Schistocephalus solidus</name>
    <name type="common">Tapeworm</name>
    <dbReference type="NCBI Taxonomy" id="70667"/>
    <lineage>
        <taxon>Eukaryota</taxon>
        <taxon>Metazoa</taxon>
        <taxon>Spiralia</taxon>
        <taxon>Lophotrochozoa</taxon>
        <taxon>Platyhelminthes</taxon>
        <taxon>Cestoda</taxon>
        <taxon>Eucestoda</taxon>
        <taxon>Diphyllobothriidea</taxon>
        <taxon>Diphyllobothriidae</taxon>
        <taxon>Schistocephalus</taxon>
    </lineage>
</organism>
<keyword evidence="2" id="KW-1185">Reference proteome</keyword>
<gene>
    <name evidence="1" type="ORF">SSLN_LOCUS1615</name>
</gene>
<sequence>MKHVISSLRKDEFLYDLPQYFAINLFDYYRLIHKCCVVVSPHLLTLHLQLSRSEDRVCDAEIAAKTALAIREGSLFLLLVELSGTKNWIPLNDNFILTIFNGFSQNTDFHQVGSTSCRLFENREQQLLQRLSYSTKLIR</sequence>
<evidence type="ECO:0000313" key="1">
    <source>
        <dbReference type="EMBL" id="VDL88000.1"/>
    </source>
</evidence>
<evidence type="ECO:0000313" key="3">
    <source>
        <dbReference type="WBParaSite" id="SSLN_0000167701-mRNA-1"/>
    </source>
</evidence>
<protein>
    <submittedName>
        <fullName evidence="3">FERM domain-containing protein</fullName>
    </submittedName>
</protein>
<name>A0A183SBL7_SCHSO</name>
<evidence type="ECO:0000313" key="2">
    <source>
        <dbReference type="Proteomes" id="UP000275846"/>
    </source>
</evidence>